<dbReference type="Proteomes" id="UP000316429">
    <property type="component" value="Unassembled WGS sequence"/>
</dbReference>
<evidence type="ECO:0000313" key="1">
    <source>
        <dbReference type="EMBL" id="TPP09349.1"/>
    </source>
</evidence>
<reference evidence="1 2" key="1">
    <citation type="submission" date="2019-06" db="EMBL/GenBank/DDBJ databases">
        <title>Rhizobium sp. CL12 isolated from roots of soybean.</title>
        <authorList>
            <person name="Wang C."/>
        </authorList>
    </citation>
    <scope>NUCLEOTIDE SEQUENCE [LARGE SCALE GENOMIC DNA]</scope>
    <source>
        <strain evidence="1 2">CL12</strain>
    </source>
</reference>
<keyword evidence="2" id="KW-1185">Reference proteome</keyword>
<dbReference type="Pfam" id="PF09476">
    <property type="entry name" value="Pilus_CpaD"/>
    <property type="match status" value="1"/>
</dbReference>
<gene>
    <name evidence="1" type="ORF">FJQ55_00220</name>
</gene>
<dbReference type="AlphaFoldDB" id="A0A504U4E0"/>
<evidence type="ECO:0000313" key="2">
    <source>
        <dbReference type="Proteomes" id="UP000316429"/>
    </source>
</evidence>
<organism evidence="1 2">
    <name type="scientific">Rhizobium glycinendophyticum</name>
    <dbReference type="NCBI Taxonomy" id="2589807"/>
    <lineage>
        <taxon>Bacteria</taxon>
        <taxon>Pseudomonadati</taxon>
        <taxon>Pseudomonadota</taxon>
        <taxon>Alphaproteobacteria</taxon>
        <taxon>Hyphomicrobiales</taxon>
        <taxon>Rhizobiaceae</taxon>
        <taxon>Rhizobium/Agrobacterium group</taxon>
        <taxon>Rhizobium</taxon>
    </lineage>
</organism>
<proteinExistence type="predicted"/>
<protein>
    <submittedName>
        <fullName evidence="1">Pilus assembly protein CpaD</fullName>
    </submittedName>
</protein>
<dbReference type="InterPro" id="IPR019027">
    <property type="entry name" value="Pilus_biogenesis_CpaD-related"/>
</dbReference>
<dbReference type="NCBIfam" id="TIGR02522">
    <property type="entry name" value="pilus_cpaD"/>
    <property type="match status" value="1"/>
</dbReference>
<comment type="caution">
    <text evidence="1">The sequence shown here is derived from an EMBL/GenBank/DDBJ whole genome shotgun (WGS) entry which is preliminary data.</text>
</comment>
<dbReference type="EMBL" id="VFYP01000001">
    <property type="protein sequence ID" value="TPP09349.1"/>
    <property type="molecule type" value="Genomic_DNA"/>
</dbReference>
<name>A0A504U4E0_9HYPH</name>
<dbReference type="RefSeq" id="WP_140825749.1">
    <property type="nucleotide sequence ID" value="NZ_VFYP01000001.1"/>
</dbReference>
<sequence>MKTKTLHSRESQKAMPSTTSPLHRLVLAAVILGTTSVLAGCGNMNKDRMSTSAIPDDYRTRHPIMLSEVEHTLDVPIASGDRKLTNGLRDSIGGFANEYLSSSSGTIQIMLPQGSANSGAASVLRKQIRDVLTTRGVKANRIIETTYQAQASGDSAPLRLSYVSMTAMTNPCGEWPEDLTNDTSANKNYENFGCAAQSNLAAQIANPMDLMTPRAMAPIDATRRSTVIGLYREGADTSTE</sequence>
<dbReference type="OrthoDB" id="9802674at2"/>
<accession>A0A504U4E0</accession>
<dbReference type="InterPro" id="IPR013361">
    <property type="entry name" value="Pilus_CpaD"/>
</dbReference>